<dbReference type="PANTHER" id="PTHR30514">
    <property type="entry name" value="GLUCOKINASE"/>
    <property type="match status" value="1"/>
</dbReference>
<feature type="domain" description="HTH rpiR-type" evidence="4">
    <location>
        <begin position="1"/>
        <end position="77"/>
    </location>
</feature>
<keyword evidence="3" id="KW-0804">Transcription</keyword>
<gene>
    <name evidence="5" type="ORF">ACEN34_12005</name>
</gene>
<dbReference type="PROSITE" id="PS51071">
    <property type="entry name" value="HTH_RPIR"/>
    <property type="match status" value="1"/>
</dbReference>
<evidence type="ECO:0000313" key="5">
    <source>
        <dbReference type="EMBL" id="MFL2030329.1"/>
    </source>
</evidence>
<accession>A0ABW8UEQ8</accession>
<keyword evidence="6" id="KW-1185">Reference proteome</keyword>
<keyword evidence="1" id="KW-0805">Transcription regulation</keyword>
<dbReference type="Pfam" id="PF01418">
    <property type="entry name" value="HTH_6"/>
    <property type="match status" value="1"/>
</dbReference>
<dbReference type="InterPro" id="IPR036388">
    <property type="entry name" value="WH-like_DNA-bd_sf"/>
</dbReference>
<evidence type="ECO:0000256" key="2">
    <source>
        <dbReference type="ARBA" id="ARBA00023125"/>
    </source>
</evidence>
<dbReference type="SUPFAM" id="SSF53697">
    <property type="entry name" value="SIS domain"/>
    <property type="match status" value="1"/>
</dbReference>
<dbReference type="Pfam" id="PF01380">
    <property type="entry name" value="SIS"/>
    <property type="match status" value="1"/>
</dbReference>
<sequence>MRFEEVINTNIERLTQTDISILHFIIENKQKCIALKASELAELTYSSTAGLTRLSKRLGFSGFSELRFFLAQELSETKHAKQNYSKLLTNDIQQTLKLIAQTDLYPIAQSISSAHRIYVFGTDWGEQRAAETLARNFLGCNQPFSIIPSITELNWTVQFMTENDLLILISFSGEDVELNHISNQLKLKSIPTLSITPLTKNSLSTKTTYNLYYQTTKIELSDNPNLEYNYFAALELTVDALFRYYVDNIYSKNNLETP</sequence>
<evidence type="ECO:0000256" key="1">
    <source>
        <dbReference type="ARBA" id="ARBA00023015"/>
    </source>
</evidence>
<dbReference type="InterPro" id="IPR000281">
    <property type="entry name" value="HTH_RpiR"/>
</dbReference>
<reference evidence="5 6" key="1">
    <citation type="submission" date="2024-08" db="EMBL/GenBank/DDBJ databases">
        <authorList>
            <person name="Arias E."/>
        </authorList>
    </citation>
    <scope>NUCLEOTIDE SEQUENCE [LARGE SCALE GENOMIC DNA]</scope>
    <source>
        <strain evidence="5 6">FAM 25317</strain>
    </source>
</reference>
<dbReference type="InterPro" id="IPR047640">
    <property type="entry name" value="RpiR-like"/>
</dbReference>
<keyword evidence="2" id="KW-0238">DNA-binding</keyword>
<organism evidence="5 6">
    <name type="scientific">Loigolactobacillus zhaoyuanensis</name>
    <dbReference type="NCBI Taxonomy" id="2486017"/>
    <lineage>
        <taxon>Bacteria</taxon>
        <taxon>Bacillati</taxon>
        <taxon>Bacillota</taxon>
        <taxon>Bacilli</taxon>
        <taxon>Lactobacillales</taxon>
        <taxon>Lactobacillaceae</taxon>
        <taxon>Loigolactobacillus</taxon>
    </lineage>
</organism>
<comment type="caution">
    <text evidence="5">The sequence shown here is derived from an EMBL/GenBank/DDBJ whole genome shotgun (WGS) entry which is preliminary data.</text>
</comment>
<dbReference type="Gene3D" id="1.10.10.10">
    <property type="entry name" value="Winged helix-like DNA-binding domain superfamily/Winged helix DNA-binding domain"/>
    <property type="match status" value="1"/>
</dbReference>
<evidence type="ECO:0000256" key="3">
    <source>
        <dbReference type="ARBA" id="ARBA00023163"/>
    </source>
</evidence>
<proteinExistence type="predicted"/>
<dbReference type="EMBL" id="JBGQPK010000084">
    <property type="protein sequence ID" value="MFL2030329.1"/>
    <property type="molecule type" value="Genomic_DNA"/>
</dbReference>
<evidence type="ECO:0000259" key="4">
    <source>
        <dbReference type="PROSITE" id="PS51071"/>
    </source>
</evidence>
<dbReference type="InterPro" id="IPR001347">
    <property type="entry name" value="SIS_dom"/>
</dbReference>
<dbReference type="CDD" id="cd05013">
    <property type="entry name" value="SIS_RpiR"/>
    <property type="match status" value="1"/>
</dbReference>
<dbReference type="InterPro" id="IPR009057">
    <property type="entry name" value="Homeodomain-like_sf"/>
</dbReference>
<evidence type="ECO:0000313" key="6">
    <source>
        <dbReference type="Proteomes" id="UP001625389"/>
    </source>
</evidence>
<protein>
    <submittedName>
        <fullName evidence="5">MurR/RpiR family transcriptional regulator</fullName>
    </submittedName>
</protein>
<dbReference type="InterPro" id="IPR046348">
    <property type="entry name" value="SIS_dom_sf"/>
</dbReference>
<dbReference type="SUPFAM" id="SSF46689">
    <property type="entry name" value="Homeodomain-like"/>
    <property type="match status" value="1"/>
</dbReference>
<name>A0ABW8UEQ8_9LACO</name>
<dbReference type="InterPro" id="IPR035472">
    <property type="entry name" value="RpiR-like_SIS"/>
</dbReference>
<dbReference type="Gene3D" id="3.40.50.10490">
    <property type="entry name" value="Glucose-6-phosphate isomerase like protein, domain 1"/>
    <property type="match status" value="1"/>
</dbReference>
<dbReference type="Proteomes" id="UP001625389">
    <property type="component" value="Unassembled WGS sequence"/>
</dbReference>
<dbReference type="RefSeq" id="WP_125549651.1">
    <property type="nucleotide sequence ID" value="NZ_JBGQPK010000084.1"/>
</dbReference>
<dbReference type="PANTHER" id="PTHR30514:SF1">
    <property type="entry name" value="HTH-TYPE TRANSCRIPTIONAL REGULATOR HEXR-RELATED"/>
    <property type="match status" value="1"/>
</dbReference>